<keyword evidence="3" id="KW-1185">Reference proteome</keyword>
<proteinExistence type="predicted"/>
<dbReference type="Proteomes" id="UP000305751">
    <property type="component" value="Unassembled WGS sequence"/>
</dbReference>
<dbReference type="RefSeq" id="WP_136013679.1">
    <property type="nucleotide sequence ID" value="NZ_SRZA01000006.1"/>
</dbReference>
<evidence type="ECO:0000256" key="1">
    <source>
        <dbReference type="SAM" id="MobiDB-lite"/>
    </source>
</evidence>
<protein>
    <submittedName>
        <fullName evidence="2">Uncharacterized protein</fullName>
    </submittedName>
</protein>
<evidence type="ECO:0000313" key="2">
    <source>
        <dbReference type="EMBL" id="TGY07483.1"/>
    </source>
</evidence>
<name>A0A4S2B1D7_9BACE</name>
<comment type="caution">
    <text evidence="2">The sequence shown here is derived from an EMBL/GenBank/DDBJ whole genome shotgun (WGS) entry which is preliminary data.</text>
</comment>
<accession>A0A4S2B1D7</accession>
<organism evidence="2 3">
    <name type="scientific">Bacteroides acidifaciens</name>
    <dbReference type="NCBI Taxonomy" id="85831"/>
    <lineage>
        <taxon>Bacteria</taxon>
        <taxon>Pseudomonadati</taxon>
        <taxon>Bacteroidota</taxon>
        <taxon>Bacteroidia</taxon>
        <taxon>Bacteroidales</taxon>
        <taxon>Bacteroidaceae</taxon>
        <taxon>Bacteroides</taxon>
    </lineage>
</organism>
<sequence>MGSIRDAIRQLAKPDGETVALVCTVDEIDKEARTVDCTPINEGAPLLGVNLQANQGSDFGLVIYPEKGAYIVVGFVADGAAGVVLATDKIESAELVIGETSAVLDADGLRAETSKMSVHINKEDIIFNGGKLDGLVIIQKLTDKLNELKDTVNDLISKYNSHIHTTTATIGPGPSVGVLSPTTSTAKPAKPFQKNDYENTKIKQ</sequence>
<feature type="compositionally biased region" description="Basic and acidic residues" evidence="1">
    <location>
        <begin position="193"/>
        <end position="204"/>
    </location>
</feature>
<reference evidence="2 3" key="1">
    <citation type="submission" date="2019-04" db="EMBL/GenBank/DDBJ databases">
        <title>Microbes associate with the intestines of laboratory mice.</title>
        <authorList>
            <person name="Navarre W."/>
            <person name="Wong E."/>
            <person name="Huang K."/>
            <person name="Tropini C."/>
            <person name="Ng K."/>
            <person name="Yu B."/>
        </authorList>
    </citation>
    <scope>NUCLEOTIDE SEQUENCE [LARGE SCALE GENOMIC DNA]</scope>
    <source>
        <strain evidence="2 3">NM70_E10</strain>
    </source>
</reference>
<feature type="region of interest" description="Disordered" evidence="1">
    <location>
        <begin position="179"/>
        <end position="204"/>
    </location>
</feature>
<evidence type="ECO:0000313" key="3">
    <source>
        <dbReference type="Proteomes" id="UP000305751"/>
    </source>
</evidence>
<gene>
    <name evidence="2" type="ORF">E5356_04080</name>
</gene>
<dbReference type="EMBL" id="SRZA01000006">
    <property type="protein sequence ID" value="TGY07483.1"/>
    <property type="molecule type" value="Genomic_DNA"/>
</dbReference>
<dbReference type="AlphaFoldDB" id="A0A4S2B1D7"/>